<evidence type="ECO:0000313" key="5">
    <source>
        <dbReference type="EMBL" id="CAF4486528.1"/>
    </source>
</evidence>
<dbReference type="Proteomes" id="UP000663862">
    <property type="component" value="Unassembled WGS sequence"/>
</dbReference>
<evidence type="ECO:0000313" key="6">
    <source>
        <dbReference type="EMBL" id="CAF4579049.1"/>
    </source>
</evidence>
<keyword evidence="9" id="KW-1185">Reference proteome</keyword>
<dbReference type="EMBL" id="CAJOBO010003262">
    <property type="protein sequence ID" value="CAF4486528.1"/>
    <property type="molecule type" value="Genomic_DNA"/>
</dbReference>
<evidence type="ECO:0000313" key="8">
    <source>
        <dbReference type="EMBL" id="CAF4860976.1"/>
    </source>
</evidence>
<dbReference type="Proteomes" id="UP000663851">
    <property type="component" value="Unassembled WGS sequence"/>
</dbReference>
<proteinExistence type="predicted"/>
<accession>A0A821AK05</accession>
<dbReference type="Proteomes" id="UP000663825">
    <property type="component" value="Unassembled WGS sequence"/>
</dbReference>
<dbReference type="EMBL" id="CAJOBR010007326">
    <property type="protein sequence ID" value="CAF4860976.1"/>
    <property type="molecule type" value="Genomic_DNA"/>
</dbReference>
<evidence type="ECO:0000313" key="3">
    <source>
        <dbReference type="EMBL" id="CAF3669499.1"/>
    </source>
</evidence>
<reference evidence="6" key="1">
    <citation type="submission" date="2021-02" db="EMBL/GenBank/DDBJ databases">
        <authorList>
            <person name="Nowell W R."/>
        </authorList>
    </citation>
    <scope>NUCLEOTIDE SEQUENCE</scope>
</reference>
<organism evidence="6 9">
    <name type="scientific">Rotaria socialis</name>
    <dbReference type="NCBI Taxonomy" id="392032"/>
    <lineage>
        <taxon>Eukaryota</taxon>
        <taxon>Metazoa</taxon>
        <taxon>Spiralia</taxon>
        <taxon>Gnathifera</taxon>
        <taxon>Rotifera</taxon>
        <taxon>Eurotatoria</taxon>
        <taxon>Bdelloidea</taxon>
        <taxon>Philodinida</taxon>
        <taxon>Philodinidae</taxon>
        <taxon>Rotaria</taxon>
    </lineage>
</organism>
<evidence type="ECO:0000313" key="2">
    <source>
        <dbReference type="EMBL" id="CAF3324493.1"/>
    </source>
</evidence>
<dbReference type="EMBL" id="CAJOBQ010002964">
    <property type="protein sequence ID" value="CAF4587348.1"/>
    <property type="molecule type" value="Genomic_DNA"/>
</dbReference>
<dbReference type="EMBL" id="CAJNXB010003560">
    <property type="protein sequence ID" value="CAF3324493.1"/>
    <property type="molecule type" value="Genomic_DNA"/>
</dbReference>
<feature type="compositionally biased region" description="Polar residues" evidence="1">
    <location>
        <begin position="18"/>
        <end position="38"/>
    </location>
</feature>
<dbReference type="EMBL" id="CAJNYT010005819">
    <property type="protein sequence ID" value="CAF3776764.1"/>
    <property type="molecule type" value="Genomic_DNA"/>
</dbReference>
<evidence type="ECO:0000313" key="4">
    <source>
        <dbReference type="EMBL" id="CAF3776764.1"/>
    </source>
</evidence>
<gene>
    <name evidence="3" type="ORF">FME351_LOCUS25614</name>
    <name evidence="4" type="ORF">GRG538_LOCUS32818</name>
    <name evidence="5" type="ORF">HFQ381_LOCUS26691</name>
    <name evidence="8" type="ORF">QYT958_LOCUS27917</name>
    <name evidence="2" type="ORF">TIS948_LOCUS20546</name>
    <name evidence="7" type="ORF">TSG867_LOCUS26971</name>
    <name evidence="6" type="ORF">UJA718_LOCUS30573</name>
</gene>
<name>A0A821AK05_9BILA</name>
<feature type="region of interest" description="Disordered" evidence="1">
    <location>
        <begin position="172"/>
        <end position="203"/>
    </location>
</feature>
<dbReference type="Proteomes" id="UP000663869">
    <property type="component" value="Unassembled WGS sequence"/>
</dbReference>
<protein>
    <submittedName>
        <fullName evidence="6">Uncharacterized protein</fullName>
    </submittedName>
</protein>
<dbReference type="Proteomes" id="UP000663872">
    <property type="component" value="Unassembled WGS sequence"/>
</dbReference>
<feature type="compositionally biased region" description="Basic and acidic residues" evidence="1">
    <location>
        <begin position="182"/>
        <end position="197"/>
    </location>
</feature>
<dbReference type="EMBL" id="CAJOBP010014884">
    <property type="protein sequence ID" value="CAF4579049.1"/>
    <property type="molecule type" value="Genomic_DNA"/>
</dbReference>
<sequence length="261" mass="29397">MPPRRGGCLGGGRKSDQDNTSMYTPNAGTPQQPTTTNKLPSTLAARAELIGLQIDSMHFITKPVNQKISLRNVSNALNTDMWQSTAELPIRYAQDVAKKLIDTTIARILIKKTSCSNCKGKHLATSTDDSKFIEFQLKIQKTMNQYSSTRKDRTSRSIENYRITFRKNNGISRANNTTNFYNKDDKPDEFGDNKKETTSQPESTNLQNIKHNTEYAMIPTHGCKRKFISPSSSPDQIRNNINAPIIDYDNSQNSSSQFHLN</sequence>
<dbReference type="EMBL" id="CAJNYU010003367">
    <property type="protein sequence ID" value="CAF3669499.1"/>
    <property type="molecule type" value="Genomic_DNA"/>
</dbReference>
<dbReference type="Proteomes" id="UP000663873">
    <property type="component" value="Unassembled WGS sequence"/>
</dbReference>
<feature type="compositionally biased region" description="Polar residues" evidence="1">
    <location>
        <begin position="172"/>
        <end position="181"/>
    </location>
</feature>
<comment type="caution">
    <text evidence="6">The sequence shown here is derived from an EMBL/GenBank/DDBJ whole genome shotgun (WGS) entry which is preliminary data.</text>
</comment>
<feature type="region of interest" description="Disordered" evidence="1">
    <location>
        <begin position="1"/>
        <end position="38"/>
    </location>
</feature>
<dbReference type="AlphaFoldDB" id="A0A821AK05"/>
<evidence type="ECO:0000313" key="7">
    <source>
        <dbReference type="EMBL" id="CAF4587348.1"/>
    </source>
</evidence>
<evidence type="ECO:0000256" key="1">
    <source>
        <dbReference type="SAM" id="MobiDB-lite"/>
    </source>
</evidence>
<evidence type="ECO:0000313" key="9">
    <source>
        <dbReference type="Proteomes" id="UP000663873"/>
    </source>
</evidence>
<dbReference type="Proteomes" id="UP000663848">
    <property type="component" value="Unassembled WGS sequence"/>
</dbReference>